<dbReference type="HOGENOM" id="CLU_3083780_0_0_6"/>
<dbReference type="Proteomes" id="UP000005268">
    <property type="component" value="Chromosome"/>
</dbReference>
<evidence type="ECO:0000313" key="1">
    <source>
        <dbReference type="EMBL" id="AFK70923.1"/>
    </source>
</evidence>
<evidence type="ECO:0000313" key="2">
    <source>
        <dbReference type="Proteomes" id="UP000005268"/>
    </source>
</evidence>
<sequence>MNIDQFQSGEQSEGLWLAPVKRVLQRRLFVDHCSAARELENGSAFGRIDRQG</sequence>
<proteinExistence type="predicted"/>
<name>I3UZK2_PSEPU</name>
<accession>I3UZK2</accession>
<organism evidence="1 2">
    <name type="scientific">Pseudomonas putida ND6</name>
    <dbReference type="NCBI Taxonomy" id="231023"/>
    <lineage>
        <taxon>Bacteria</taxon>
        <taxon>Pseudomonadati</taxon>
        <taxon>Pseudomonadota</taxon>
        <taxon>Gammaproteobacteria</taxon>
        <taxon>Pseudomonadales</taxon>
        <taxon>Pseudomonadaceae</taxon>
        <taxon>Pseudomonas</taxon>
    </lineage>
</organism>
<dbReference type="AlphaFoldDB" id="I3UZK2"/>
<dbReference type="EMBL" id="CP003588">
    <property type="protein sequence ID" value="AFK70923.1"/>
    <property type="molecule type" value="Genomic_DNA"/>
</dbReference>
<reference evidence="1 2" key="1">
    <citation type="journal article" date="2012" name="J. Bacteriol.">
        <title>Complete Genome Sequence of the Naphthalene-Degrading Pseudomonas putida Strain ND6.</title>
        <authorList>
            <person name="Li S."/>
            <person name="Zhao H."/>
            <person name="Li Y."/>
            <person name="Niu S."/>
            <person name="Cai B."/>
        </authorList>
    </citation>
    <scope>NUCLEOTIDE SEQUENCE [LARGE SCALE GENOMIC DNA]</scope>
    <source>
        <strain evidence="1 2">ND6</strain>
    </source>
</reference>
<protein>
    <submittedName>
        <fullName evidence="1">Uncharacterized protein</fullName>
    </submittedName>
</protein>
<gene>
    <name evidence="1" type="ORF">YSA_07686</name>
</gene>
<dbReference type="KEGG" id="ppi:YSA_07686"/>